<evidence type="ECO:0000256" key="1">
    <source>
        <dbReference type="ARBA" id="ARBA00004651"/>
    </source>
</evidence>
<gene>
    <name evidence="15" type="ORF">ODALV1_LOCUS31190</name>
</gene>
<dbReference type="Gene3D" id="1.20.1070.10">
    <property type="entry name" value="Rhodopsin 7-helix transmembrane proteins"/>
    <property type="match status" value="1"/>
</dbReference>
<dbReference type="InterPro" id="IPR017983">
    <property type="entry name" value="GPCR_2_secretin-like_CS"/>
</dbReference>
<dbReference type="InterPro" id="IPR050332">
    <property type="entry name" value="GPCR_2"/>
</dbReference>
<evidence type="ECO:0008006" key="17">
    <source>
        <dbReference type="Google" id="ProtNLM"/>
    </source>
</evidence>
<proteinExistence type="inferred from homology"/>
<sequence length="758" mass="84857">MIPTGYDGIAHVDFDYNYYDNEITSFPSSATHCPAAWDGFSCWAPTLAGATATSSCPSFKGSDITKSAFRVCSGTGKWLDKDGIPSSTGWTNYTPCLTPEILEIIRKLGSHDEAETKINIASNTRILEFVGLSLSLAALLLSLLIFYYFRTLRNSRTRLHRHLFIALVIQVAIRLTVYTDQLLTRPIEVDGNGNITKHDNNVRRGIDNTPILCEASYISLEYARTAMFMWMFVEGLFLHNMITVTVFEERLSPIVYPMVGWIVPIPLTVAWAVVTHWQYGHSTCWWGYNFTGYFWILEGPRLAVLMVNLAFLLNILRVLVTKLRQSNSSETQQALKAVKAALVLLPLLGLTNLLNMLDAPLEKSPFQFALWSYTTHLLTSTQGFILAFLYCFRNGEVQMAVRKFVRIRILGNSKHILTQNLSKKPIPMSALDNPTIFHPDSGGVSRMHINQSQRSMHSTLQSSHLTHLHQSSKASPNHPPPPLMVRTYSNGVIKQTTLRVAVTDPHRSGCSPHSNKHNENLRPLLYKRVDESTSKSTTSPIIKPMTSSSAGGIVGAAGDSRNFCRPSPVSAPALTTIHQEATTKTKGEIPVRRIRLAQLSNWRMFIIPELFRRKSNKFRRGNKNEDGTNDDAGSLASSESSGSSSSASPDKEERLEEVFNEQEEIKDDKGKDETCHHFETDSSSRDQEKHVDVDEMDEDEFVSIEMNLESGVSISQNSPRNESSSFCNSGQQLVDNNEIDLDNEETEQLSMEIDIVVK</sequence>
<keyword evidence="4 12" id="KW-0812">Transmembrane</keyword>
<keyword evidence="6" id="KW-0297">G-protein coupled receptor</keyword>
<dbReference type="SMART" id="SM00008">
    <property type="entry name" value="HormR"/>
    <property type="match status" value="1"/>
</dbReference>
<feature type="region of interest" description="Disordered" evidence="11">
    <location>
        <begin position="503"/>
        <end position="523"/>
    </location>
</feature>
<dbReference type="InterPro" id="IPR036445">
    <property type="entry name" value="GPCR_2_extracell_dom_sf"/>
</dbReference>
<organism evidence="15 16">
    <name type="scientific">Orchesella dallaii</name>
    <dbReference type="NCBI Taxonomy" id="48710"/>
    <lineage>
        <taxon>Eukaryota</taxon>
        <taxon>Metazoa</taxon>
        <taxon>Ecdysozoa</taxon>
        <taxon>Arthropoda</taxon>
        <taxon>Hexapoda</taxon>
        <taxon>Collembola</taxon>
        <taxon>Entomobryomorpha</taxon>
        <taxon>Entomobryoidea</taxon>
        <taxon>Orchesellidae</taxon>
        <taxon>Orchesellinae</taxon>
        <taxon>Orchesella</taxon>
    </lineage>
</organism>
<name>A0ABP1S8U9_9HEXA</name>
<dbReference type="SUPFAM" id="SSF81321">
    <property type="entry name" value="Family A G protein-coupled receptor-like"/>
    <property type="match status" value="1"/>
</dbReference>
<keyword evidence="3" id="KW-1003">Cell membrane</keyword>
<dbReference type="EMBL" id="CAXLJM020000166">
    <property type="protein sequence ID" value="CAL8147631.1"/>
    <property type="molecule type" value="Genomic_DNA"/>
</dbReference>
<feature type="domain" description="G-protein coupled receptors family 2 profile 1" evidence="13">
    <location>
        <begin position="33"/>
        <end position="100"/>
    </location>
</feature>
<evidence type="ECO:0000256" key="3">
    <source>
        <dbReference type="ARBA" id="ARBA00022475"/>
    </source>
</evidence>
<dbReference type="InterPro" id="IPR000832">
    <property type="entry name" value="GPCR_2_secretin-like"/>
</dbReference>
<evidence type="ECO:0000256" key="4">
    <source>
        <dbReference type="ARBA" id="ARBA00022692"/>
    </source>
</evidence>
<protein>
    <recommendedName>
        <fullName evidence="17">PDF receptor</fullName>
    </recommendedName>
</protein>
<feature type="compositionally biased region" description="Basic and acidic residues" evidence="11">
    <location>
        <begin position="666"/>
        <end position="692"/>
    </location>
</feature>
<feature type="compositionally biased region" description="Low complexity" evidence="11">
    <location>
        <begin position="457"/>
        <end position="472"/>
    </location>
</feature>
<evidence type="ECO:0000256" key="7">
    <source>
        <dbReference type="ARBA" id="ARBA00023136"/>
    </source>
</evidence>
<dbReference type="InterPro" id="IPR001879">
    <property type="entry name" value="GPCR_2_extracellular_dom"/>
</dbReference>
<accession>A0ABP1S8U9</accession>
<comment type="caution">
    <text evidence="15">The sequence shown here is derived from an EMBL/GenBank/DDBJ whole genome shotgun (WGS) entry which is preliminary data.</text>
</comment>
<feature type="compositionally biased region" description="Low complexity" evidence="11">
    <location>
        <begin position="632"/>
        <end position="648"/>
    </location>
</feature>
<keyword evidence="9" id="KW-0325">Glycoprotein</keyword>
<evidence type="ECO:0000256" key="6">
    <source>
        <dbReference type="ARBA" id="ARBA00023040"/>
    </source>
</evidence>
<evidence type="ECO:0000256" key="10">
    <source>
        <dbReference type="ARBA" id="ARBA00023224"/>
    </source>
</evidence>
<dbReference type="PANTHER" id="PTHR45620">
    <property type="entry name" value="PDF RECEPTOR-LIKE PROTEIN-RELATED"/>
    <property type="match status" value="1"/>
</dbReference>
<evidence type="ECO:0000313" key="16">
    <source>
        <dbReference type="Proteomes" id="UP001642540"/>
    </source>
</evidence>
<dbReference type="InterPro" id="IPR017981">
    <property type="entry name" value="GPCR_2-like_7TM"/>
</dbReference>
<dbReference type="Proteomes" id="UP001642540">
    <property type="component" value="Unassembled WGS sequence"/>
</dbReference>
<feature type="region of interest" description="Disordered" evidence="11">
    <location>
        <begin position="451"/>
        <end position="486"/>
    </location>
</feature>
<evidence type="ECO:0000256" key="2">
    <source>
        <dbReference type="ARBA" id="ARBA00005314"/>
    </source>
</evidence>
<keyword evidence="8" id="KW-0675">Receptor</keyword>
<evidence type="ECO:0000313" key="15">
    <source>
        <dbReference type="EMBL" id="CAL8147631.1"/>
    </source>
</evidence>
<keyword evidence="10" id="KW-0807">Transducer</keyword>
<evidence type="ECO:0000256" key="12">
    <source>
        <dbReference type="SAM" id="Phobius"/>
    </source>
</evidence>
<feature type="transmembrane region" description="Helical" evidence="12">
    <location>
        <begin position="369"/>
        <end position="392"/>
    </location>
</feature>
<feature type="transmembrane region" description="Helical" evidence="12">
    <location>
        <begin position="254"/>
        <end position="274"/>
    </location>
</feature>
<reference evidence="15 16" key="1">
    <citation type="submission" date="2024-08" db="EMBL/GenBank/DDBJ databases">
        <authorList>
            <person name="Cucini C."/>
            <person name="Frati F."/>
        </authorList>
    </citation>
    <scope>NUCLEOTIDE SEQUENCE [LARGE SCALE GENOMIC DNA]</scope>
</reference>
<evidence type="ECO:0000256" key="9">
    <source>
        <dbReference type="ARBA" id="ARBA00023180"/>
    </source>
</evidence>
<dbReference type="Pfam" id="PF00002">
    <property type="entry name" value="7tm_2"/>
    <property type="match status" value="1"/>
</dbReference>
<dbReference type="Pfam" id="PF02793">
    <property type="entry name" value="HRM"/>
    <property type="match status" value="1"/>
</dbReference>
<feature type="transmembrane region" description="Helical" evidence="12">
    <location>
        <begin position="337"/>
        <end position="357"/>
    </location>
</feature>
<comment type="similarity">
    <text evidence="2">Belongs to the G-protein coupled receptor 2 family.</text>
</comment>
<feature type="region of interest" description="Disordered" evidence="11">
    <location>
        <begin position="618"/>
        <end position="692"/>
    </location>
</feature>
<keyword evidence="5 12" id="KW-1133">Transmembrane helix</keyword>
<feature type="domain" description="G-protein coupled receptors family 2 profile 2" evidence="14">
    <location>
        <begin position="124"/>
        <end position="394"/>
    </location>
</feature>
<comment type="subcellular location">
    <subcellularLocation>
        <location evidence="1">Cell membrane</location>
        <topology evidence="1">Multi-pass membrane protein</topology>
    </subcellularLocation>
</comment>
<dbReference type="PROSITE" id="PS00649">
    <property type="entry name" value="G_PROTEIN_RECEP_F2_1"/>
    <property type="match status" value="1"/>
</dbReference>
<feature type="transmembrane region" description="Helical" evidence="12">
    <location>
        <begin position="294"/>
        <end position="316"/>
    </location>
</feature>
<dbReference type="Gene3D" id="4.10.1240.10">
    <property type="entry name" value="GPCR, family 2, extracellular hormone receptor domain"/>
    <property type="match status" value="1"/>
</dbReference>
<evidence type="ECO:0000256" key="11">
    <source>
        <dbReference type="SAM" id="MobiDB-lite"/>
    </source>
</evidence>
<dbReference type="PROSITE" id="PS00650">
    <property type="entry name" value="G_PROTEIN_RECEP_F2_2"/>
    <property type="match status" value="1"/>
</dbReference>
<evidence type="ECO:0000256" key="8">
    <source>
        <dbReference type="ARBA" id="ARBA00023170"/>
    </source>
</evidence>
<evidence type="ECO:0000256" key="5">
    <source>
        <dbReference type="ARBA" id="ARBA00022989"/>
    </source>
</evidence>
<feature type="transmembrane region" description="Helical" evidence="12">
    <location>
        <begin position="227"/>
        <end position="247"/>
    </location>
</feature>
<dbReference type="PROSITE" id="PS50261">
    <property type="entry name" value="G_PROTEIN_RECEP_F2_4"/>
    <property type="match status" value="1"/>
</dbReference>
<dbReference type="PROSITE" id="PS50227">
    <property type="entry name" value="G_PROTEIN_RECEP_F2_3"/>
    <property type="match status" value="1"/>
</dbReference>
<keyword evidence="16" id="KW-1185">Reference proteome</keyword>
<evidence type="ECO:0000259" key="13">
    <source>
        <dbReference type="PROSITE" id="PS50227"/>
    </source>
</evidence>
<dbReference type="SUPFAM" id="SSF111418">
    <property type="entry name" value="Hormone receptor domain"/>
    <property type="match status" value="1"/>
</dbReference>
<dbReference type="PRINTS" id="PR00249">
    <property type="entry name" value="GPCRSECRETIN"/>
</dbReference>
<feature type="transmembrane region" description="Helical" evidence="12">
    <location>
        <begin position="161"/>
        <end position="179"/>
    </location>
</feature>
<keyword evidence="7 12" id="KW-0472">Membrane</keyword>
<evidence type="ECO:0000259" key="14">
    <source>
        <dbReference type="PROSITE" id="PS50261"/>
    </source>
</evidence>
<dbReference type="PANTHER" id="PTHR45620:SF17">
    <property type="entry name" value="PDF RECEPTOR"/>
    <property type="match status" value="1"/>
</dbReference>
<feature type="transmembrane region" description="Helical" evidence="12">
    <location>
        <begin position="129"/>
        <end position="149"/>
    </location>
</feature>